<keyword evidence="2" id="KW-1185">Reference proteome</keyword>
<accession>A0A1I0JS91</accession>
<evidence type="ECO:0000313" key="2">
    <source>
        <dbReference type="Proteomes" id="UP000199361"/>
    </source>
</evidence>
<gene>
    <name evidence="1" type="ORF">SAMN05421811_106163</name>
</gene>
<reference evidence="1 2" key="1">
    <citation type="submission" date="2016-10" db="EMBL/GenBank/DDBJ databases">
        <authorList>
            <person name="de Groot N.N."/>
        </authorList>
    </citation>
    <scope>NUCLEOTIDE SEQUENCE [LARGE SCALE GENOMIC DNA]</scope>
    <source>
        <strain evidence="1 2">CGMCC 4.5598</strain>
    </source>
</reference>
<dbReference type="STRING" id="568860.SAMN05421811_106163"/>
<dbReference type="AlphaFoldDB" id="A0A1I0JS91"/>
<evidence type="ECO:0000313" key="1">
    <source>
        <dbReference type="EMBL" id="SEU13329.1"/>
    </source>
</evidence>
<proteinExistence type="predicted"/>
<dbReference type="Proteomes" id="UP000199361">
    <property type="component" value="Unassembled WGS sequence"/>
</dbReference>
<dbReference type="Gene3D" id="3.20.20.80">
    <property type="entry name" value="Glycosidases"/>
    <property type="match status" value="1"/>
</dbReference>
<dbReference type="EMBL" id="FOHX01000006">
    <property type="protein sequence ID" value="SEU13329.1"/>
    <property type="molecule type" value="Genomic_DNA"/>
</dbReference>
<dbReference type="GO" id="GO:0016787">
    <property type="term" value="F:hydrolase activity"/>
    <property type="evidence" value="ECO:0007669"/>
    <property type="project" value="UniProtKB-KW"/>
</dbReference>
<organism evidence="1 2">
    <name type="scientific">Nonomuraea wenchangensis</name>
    <dbReference type="NCBI Taxonomy" id="568860"/>
    <lineage>
        <taxon>Bacteria</taxon>
        <taxon>Bacillati</taxon>
        <taxon>Actinomycetota</taxon>
        <taxon>Actinomycetes</taxon>
        <taxon>Streptosporangiales</taxon>
        <taxon>Streptosporangiaceae</taxon>
        <taxon>Nonomuraea</taxon>
    </lineage>
</organism>
<name>A0A1I0JS91_9ACTN</name>
<keyword evidence="1" id="KW-0378">Hydrolase</keyword>
<sequence length="31" mass="3625">MKFFYKNNLIQTGATMLSYYMGFGGTNWGWP</sequence>
<protein>
    <submittedName>
        <fullName evidence="1">Glycosyl hydrolases family 35</fullName>
    </submittedName>
</protein>